<reference evidence="2" key="1">
    <citation type="submission" date="2020-01" db="EMBL/GenBank/DDBJ databases">
        <title>Genome sequence of Kobresia littledalei, the first chromosome-level genome in the family Cyperaceae.</title>
        <authorList>
            <person name="Qu G."/>
        </authorList>
    </citation>
    <scope>NUCLEOTIDE SEQUENCE</scope>
    <source>
        <strain evidence="2">C.B.Clarke</strain>
        <tissue evidence="2">Leaf</tissue>
    </source>
</reference>
<evidence type="ECO:0000313" key="2">
    <source>
        <dbReference type="EMBL" id="KAF3322863.1"/>
    </source>
</evidence>
<protein>
    <submittedName>
        <fullName evidence="2">RNA polymerase II C-terminal domain phosphatase-like 1 isoform X3</fullName>
    </submittedName>
</protein>
<dbReference type="PROSITE" id="PS50969">
    <property type="entry name" value="FCP1"/>
    <property type="match status" value="1"/>
</dbReference>
<dbReference type="Proteomes" id="UP000623129">
    <property type="component" value="Unassembled WGS sequence"/>
</dbReference>
<evidence type="ECO:0000313" key="3">
    <source>
        <dbReference type="Proteomes" id="UP000623129"/>
    </source>
</evidence>
<evidence type="ECO:0000259" key="1">
    <source>
        <dbReference type="PROSITE" id="PS50969"/>
    </source>
</evidence>
<proteinExistence type="predicted"/>
<gene>
    <name evidence="2" type="ORF">FCM35_KLT12852</name>
</gene>
<dbReference type="InterPro" id="IPR036412">
    <property type="entry name" value="HAD-like_sf"/>
</dbReference>
<dbReference type="SUPFAM" id="SSF56784">
    <property type="entry name" value="HAD-like"/>
    <property type="match status" value="1"/>
</dbReference>
<comment type="caution">
    <text evidence="2">The sequence shown here is derived from an EMBL/GenBank/DDBJ whole genome shotgun (WGS) entry which is preliminary data.</text>
</comment>
<organism evidence="2 3">
    <name type="scientific">Carex littledalei</name>
    <dbReference type="NCBI Taxonomy" id="544730"/>
    <lineage>
        <taxon>Eukaryota</taxon>
        <taxon>Viridiplantae</taxon>
        <taxon>Streptophyta</taxon>
        <taxon>Embryophyta</taxon>
        <taxon>Tracheophyta</taxon>
        <taxon>Spermatophyta</taxon>
        <taxon>Magnoliopsida</taxon>
        <taxon>Liliopsida</taxon>
        <taxon>Poales</taxon>
        <taxon>Cyperaceae</taxon>
        <taxon>Cyperoideae</taxon>
        <taxon>Cariceae</taxon>
        <taxon>Carex</taxon>
        <taxon>Carex subgen. Euthyceras</taxon>
    </lineage>
</organism>
<dbReference type="AlphaFoldDB" id="A0A833QFQ2"/>
<dbReference type="PANTHER" id="PTHR33345:SF6">
    <property type="entry name" value="OS03G0747200 PROTEIN"/>
    <property type="match status" value="1"/>
</dbReference>
<dbReference type="InterPro" id="IPR023214">
    <property type="entry name" value="HAD_sf"/>
</dbReference>
<dbReference type="InterPro" id="IPR055508">
    <property type="entry name" value="DUF7081"/>
</dbReference>
<dbReference type="Gene3D" id="3.40.50.1000">
    <property type="entry name" value="HAD superfamily/HAD-like"/>
    <property type="match status" value="1"/>
</dbReference>
<dbReference type="PANTHER" id="PTHR33345">
    <property type="entry name" value="ADAPTER PROTEIN, PUTATIVE-RELATED"/>
    <property type="match status" value="1"/>
</dbReference>
<name>A0A833QFQ2_9POAL</name>
<dbReference type="Pfam" id="PF03031">
    <property type="entry name" value="NIF"/>
    <property type="match status" value="1"/>
</dbReference>
<dbReference type="OrthoDB" id="10249888at2759"/>
<feature type="domain" description="FCP1 homology" evidence="1">
    <location>
        <begin position="132"/>
        <end position="382"/>
    </location>
</feature>
<dbReference type="Pfam" id="PF23299">
    <property type="entry name" value="DUF7081"/>
    <property type="match status" value="1"/>
</dbReference>
<sequence>MFISYVYLKSGSSPIGEVEVYPKVANSISSQREFKIAYFTTFHNKQCSPLGALQTVGSGCLCFKMVCKNEAAKLVSIYTTCLREKQTAVIQEEHDEIHLVAMKSRKDPSTTRACFWGFKVSRSLFSTCLDMLKQRRLGIVFGLDETLIITNTTRTFRDQINSLKHKISCESDPFLVSGMKAQIERYRQDLLILEQYAEDDQVVDNGNIYKVQSEVVPSLQGHLSKIRPVIRLLDRGIILTRINPSERDTSVLVKIRPGWEEIRSYLTPTGDHQRPFDVYVCTTVEHELTMEMWRLLDPQFELIASSQLHSRVMCLKANLCKSLQDIFHYRQCHPKMSLVIDNRVDVWDEKDQSRVHVVPTFSPYSTPQEEANAFPLPDVKNVASNVSQGFFRDFDRVFLPRIDEVLYEDEFTDLPSGPDVGDYLLSEDASISLVEENNDSKDINLSQYGGDGSNLALVPVSASSSGKGLPYAPENWPKKGDVWTWRVGQRVARSGHYLDRYLYPPEQYTTGRLVLSSRSSVEEFVKKEFPGADVTSFFDSFSWKIPCKGRGCIDYNYSECSTLRDLILGFLPVYIQ</sequence>
<dbReference type="InterPro" id="IPR004274">
    <property type="entry name" value="FCP1_dom"/>
</dbReference>
<dbReference type="SMART" id="SM00577">
    <property type="entry name" value="CPDc"/>
    <property type="match status" value="1"/>
</dbReference>
<dbReference type="EMBL" id="SWLB01000024">
    <property type="protein sequence ID" value="KAF3322863.1"/>
    <property type="molecule type" value="Genomic_DNA"/>
</dbReference>
<accession>A0A833QFQ2</accession>
<keyword evidence="3" id="KW-1185">Reference proteome</keyword>